<feature type="compositionally biased region" description="Polar residues" evidence="1">
    <location>
        <begin position="20"/>
        <end position="37"/>
    </location>
</feature>
<comment type="caution">
    <text evidence="2">The sequence shown here is derived from an EMBL/GenBank/DDBJ whole genome shotgun (WGS) entry which is preliminary data.</text>
</comment>
<evidence type="ECO:0000313" key="2">
    <source>
        <dbReference type="EMBL" id="KAA1129018.1"/>
    </source>
</evidence>
<feature type="region of interest" description="Disordered" evidence="1">
    <location>
        <begin position="15"/>
        <end position="42"/>
    </location>
</feature>
<accession>A0A5B0RUG4</accession>
<protein>
    <submittedName>
        <fullName evidence="2">Uncharacterized protein</fullName>
    </submittedName>
</protein>
<proteinExistence type="predicted"/>
<gene>
    <name evidence="2" type="ORF">PGTUg99_023683</name>
</gene>
<organism evidence="2 3">
    <name type="scientific">Puccinia graminis f. sp. tritici</name>
    <dbReference type="NCBI Taxonomy" id="56615"/>
    <lineage>
        <taxon>Eukaryota</taxon>
        <taxon>Fungi</taxon>
        <taxon>Dikarya</taxon>
        <taxon>Basidiomycota</taxon>
        <taxon>Pucciniomycotina</taxon>
        <taxon>Pucciniomycetes</taxon>
        <taxon>Pucciniales</taxon>
        <taxon>Pucciniaceae</taxon>
        <taxon>Puccinia</taxon>
    </lineage>
</organism>
<sequence length="72" mass="7819">MKEAGVDGVIELSMGGRIPQSASPLTEYSKQSTVETSNGRKNDFNMAELNGLIKDNQNRVSTRFFLPATRGG</sequence>
<evidence type="ECO:0000313" key="3">
    <source>
        <dbReference type="Proteomes" id="UP000325313"/>
    </source>
</evidence>
<reference evidence="2 3" key="1">
    <citation type="submission" date="2019-05" db="EMBL/GenBank/DDBJ databases">
        <title>Emergence of the Ug99 lineage of the wheat stem rust pathogen through somatic hybridization.</title>
        <authorList>
            <person name="Li F."/>
            <person name="Upadhyaya N.M."/>
            <person name="Sperschneider J."/>
            <person name="Matny O."/>
            <person name="Nguyen-Phuc H."/>
            <person name="Mago R."/>
            <person name="Raley C."/>
            <person name="Miller M.E."/>
            <person name="Silverstein K.A.T."/>
            <person name="Henningsen E."/>
            <person name="Hirsch C.D."/>
            <person name="Visser B."/>
            <person name="Pretorius Z.A."/>
            <person name="Steffenson B.J."/>
            <person name="Schwessinger B."/>
            <person name="Dodds P.N."/>
            <person name="Figueroa M."/>
        </authorList>
    </citation>
    <scope>NUCLEOTIDE SEQUENCE [LARGE SCALE GENOMIC DNA]</scope>
    <source>
        <strain evidence="2 3">Ug99</strain>
    </source>
</reference>
<dbReference type="Proteomes" id="UP000325313">
    <property type="component" value="Unassembled WGS sequence"/>
</dbReference>
<dbReference type="EMBL" id="VDEP01000138">
    <property type="protein sequence ID" value="KAA1129018.1"/>
    <property type="molecule type" value="Genomic_DNA"/>
</dbReference>
<name>A0A5B0RUG4_PUCGR</name>
<evidence type="ECO:0000256" key="1">
    <source>
        <dbReference type="SAM" id="MobiDB-lite"/>
    </source>
</evidence>
<dbReference type="AlphaFoldDB" id="A0A5B0RUG4"/>